<dbReference type="SMART" id="SM00354">
    <property type="entry name" value="HTH_LACI"/>
    <property type="match status" value="1"/>
</dbReference>
<dbReference type="Gene3D" id="1.10.260.40">
    <property type="entry name" value="lambda repressor-like DNA-binding domains"/>
    <property type="match status" value="1"/>
</dbReference>
<dbReference type="InterPro" id="IPR000843">
    <property type="entry name" value="HTH_LacI"/>
</dbReference>
<dbReference type="InterPro" id="IPR010982">
    <property type="entry name" value="Lambda_DNA-bd_dom_sf"/>
</dbReference>
<dbReference type="GO" id="GO:0000976">
    <property type="term" value="F:transcription cis-regulatory region binding"/>
    <property type="evidence" value="ECO:0007669"/>
    <property type="project" value="TreeGrafter"/>
</dbReference>
<dbReference type="EMBL" id="JAAQPH010000011">
    <property type="protein sequence ID" value="NIA69967.1"/>
    <property type="molecule type" value="Genomic_DNA"/>
</dbReference>
<evidence type="ECO:0000256" key="2">
    <source>
        <dbReference type="ARBA" id="ARBA00023125"/>
    </source>
</evidence>
<name>A0A967EYV9_9PROT</name>
<dbReference type="PROSITE" id="PS00356">
    <property type="entry name" value="HTH_LACI_1"/>
    <property type="match status" value="1"/>
</dbReference>
<dbReference type="SUPFAM" id="SSF53822">
    <property type="entry name" value="Periplasmic binding protein-like I"/>
    <property type="match status" value="1"/>
</dbReference>
<reference evidence="6" key="1">
    <citation type="submission" date="2020-03" db="EMBL/GenBank/DDBJ databases">
        <title>Genome of Pelagibius litoralis DSM 21314T.</title>
        <authorList>
            <person name="Wang G."/>
        </authorList>
    </citation>
    <scope>NUCLEOTIDE SEQUENCE</scope>
    <source>
        <strain evidence="6">DSM 21314</strain>
    </source>
</reference>
<feature type="domain" description="HTH cro/C1-type" evidence="5">
    <location>
        <begin position="20"/>
        <end position="49"/>
    </location>
</feature>
<evidence type="ECO:0000256" key="1">
    <source>
        <dbReference type="ARBA" id="ARBA00023015"/>
    </source>
</evidence>
<dbReference type="Pfam" id="PF00356">
    <property type="entry name" value="LacI"/>
    <property type="match status" value="1"/>
</dbReference>
<dbReference type="RefSeq" id="WP_167226096.1">
    <property type="nucleotide sequence ID" value="NZ_JAAQPH010000011.1"/>
</dbReference>
<keyword evidence="2 6" id="KW-0238">DNA-binding</keyword>
<dbReference type="SUPFAM" id="SSF47413">
    <property type="entry name" value="lambda repressor-like DNA-binding domains"/>
    <property type="match status" value="1"/>
</dbReference>
<dbReference type="PANTHER" id="PTHR30146">
    <property type="entry name" value="LACI-RELATED TRANSCRIPTIONAL REPRESSOR"/>
    <property type="match status" value="1"/>
</dbReference>
<dbReference type="CDD" id="cd01575">
    <property type="entry name" value="PBP1_GntR"/>
    <property type="match status" value="1"/>
</dbReference>
<evidence type="ECO:0000313" key="6">
    <source>
        <dbReference type="EMBL" id="NIA69967.1"/>
    </source>
</evidence>
<evidence type="ECO:0000256" key="3">
    <source>
        <dbReference type="ARBA" id="ARBA00023163"/>
    </source>
</evidence>
<evidence type="ECO:0000259" key="5">
    <source>
        <dbReference type="PROSITE" id="PS50943"/>
    </source>
</evidence>
<comment type="caution">
    <text evidence="6">The sequence shown here is derived from an EMBL/GenBank/DDBJ whole genome shotgun (WGS) entry which is preliminary data.</text>
</comment>
<protein>
    <submittedName>
        <fullName evidence="6">LacI family DNA-binding transcriptional regulator</fullName>
    </submittedName>
</protein>
<dbReference type="InterPro" id="IPR046335">
    <property type="entry name" value="LacI/GalR-like_sensor"/>
</dbReference>
<dbReference type="Pfam" id="PF13377">
    <property type="entry name" value="Peripla_BP_3"/>
    <property type="match status" value="1"/>
</dbReference>
<evidence type="ECO:0000313" key="7">
    <source>
        <dbReference type="Proteomes" id="UP000761264"/>
    </source>
</evidence>
<keyword evidence="7" id="KW-1185">Reference proteome</keyword>
<accession>A0A967EYV9</accession>
<proteinExistence type="predicted"/>
<keyword evidence="1" id="KW-0805">Transcription regulation</keyword>
<dbReference type="CDD" id="cd01392">
    <property type="entry name" value="HTH_LacI"/>
    <property type="match status" value="1"/>
</dbReference>
<sequence length="346" mass="37150">MPKTETKNRPGKRISSGSGTLNEVAKAAGVSEMTVSRVLRGKTNVSQKTRDKVQAAVKALGYVPNRLAGALASAKSMQLAVIIPSLRNIVFPEVLAGITDCLDTAGYHAVIGVSEYDLGREAELIAAMMSWRPAGIIIANAQHHRDAVTILRASPAPVVEVMELTRKPIDMCVGLDHRKAAVMTAERLLKKGYRRFAYLGCDLQRDKAAGKRFKGFSDTVLKGGGKMVAELTVDEPSGIGLGRRHMASLLAQSAKIEIVYASNDAVASGALMYCLAEGISVPRELALASFSGLEVGQSMPLPLTTIRSPRYEMGRLSAERILDRLNGKTPPRITDAGFEFIEGETT</sequence>
<dbReference type="Proteomes" id="UP000761264">
    <property type="component" value="Unassembled WGS sequence"/>
</dbReference>
<dbReference type="AlphaFoldDB" id="A0A967EYV9"/>
<dbReference type="PROSITE" id="PS50943">
    <property type="entry name" value="HTH_CROC1"/>
    <property type="match status" value="1"/>
</dbReference>
<dbReference type="PANTHER" id="PTHR30146:SF33">
    <property type="entry name" value="TRANSCRIPTIONAL REGULATOR"/>
    <property type="match status" value="1"/>
</dbReference>
<feature type="domain" description="HTH lacI-type" evidence="4">
    <location>
        <begin position="20"/>
        <end position="73"/>
    </location>
</feature>
<keyword evidence="3" id="KW-0804">Transcription</keyword>
<organism evidence="6 7">
    <name type="scientific">Pelagibius litoralis</name>
    <dbReference type="NCBI Taxonomy" id="374515"/>
    <lineage>
        <taxon>Bacteria</taxon>
        <taxon>Pseudomonadati</taxon>
        <taxon>Pseudomonadota</taxon>
        <taxon>Alphaproteobacteria</taxon>
        <taxon>Rhodospirillales</taxon>
        <taxon>Rhodovibrionaceae</taxon>
        <taxon>Pelagibius</taxon>
    </lineage>
</organism>
<dbReference type="GO" id="GO:0003700">
    <property type="term" value="F:DNA-binding transcription factor activity"/>
    <property type="evidence" value="ECO:0007669"/>
    <property type="project" value="TreeGrafter"/>
</dbReference>
<gene>
    <name evidence="6" type="ORF">HBA54_15290</name>
</gene>
<dbReference type="PROSITE" id="PS50932">
    <property type="entry name" value="HTH_LACI_2"/>
    <property type="match status" value="1"/>
</dbReference>
<dbReference type="InterPro" id="IPR001387">
    <property type="entry name" value="Cro/C1-type_HTH"/>
</dbReference>
<dbReference type="Gene3D" id="3.40.50.2300">
    <property type="match status" value="2"/>
</dbReference>
<dbReference type="InterPro" id="IPR028082">
    <property type="entry name" value="Peripla_BP_I"/>
</dbReference>
<evidence type="ECO:0000259" key="4">
    <source>
        <dbReference type="PROSITE" id="PS50932"/>
    </source>
</evidence>